<feature type="transmembrane region" description="Helical" evidence="2">
    <location>
        <begin position="6"/>
        <end position="22"/>
    </location>
</feature>
<evidence type="ECO:0000256" key="1">
    <source>
        <dbReference type="ARBA" id="ARBA00023002"/>
    </source>
</evidence>
<dbReference type="Pfam" id="PF13738">
    <property type="entry name" value="Pyr_redox_3"/>
    <property type="match status" value="1"/>
</dbReference>
<dbReference type="PANTHER" id="PTHR43539">
    <property type="entry name" value="FLAVIN-BINDING MONOOXYGENASE-LIKE PROTEIN (AFU_ORTHOLOGUE AFUA_4G09220)"/>
    <property type="match status" value="1"/>
</dbReference>
<dbReference type="Proteomes" id="UP000319578">
    <property type="component" value="Unassembled WGS sequence"/>
</dbReference>
<dbReference type="EMBL" id="LGIQ01000009">
    <property type="protein sequence ID" value="KNB71383.1"/>
    <property type="molecule type" value="Genomic_DNA"/>
</dbReference>
<dbReference type="SUPFAM" id="SSF51905">
    <property type="entry name" value="FAD/NAD(P)-binding domain"/>
    <property type="match status" value="2"/>
</dbReference>
<evidence type="ECO:0000313" key="3">
    <source>
        <dbReference type="EMBL" id="GED66332.1"/>
    </source>
</evidence>
<reference evidence="3 6" key="3">
    <citation type="submission" date="2019-06" db="EMBL/GenBank/DDBJ databases">
        <title>Whole genome shotgun sequence of Brevibacillus reuszeri NBRC 15719.</title>
        <authorList>
            <person name="Hosoyama A."/>
            <person name="Uohara A."/>
            <person name="Ohji S."/>
            <person name="Ichikawa N."/>
        </authorList>
    </citation>
    <scope>NUCLEOTIDE SEQUENCE [LARGE SCALE GENOMIC DNA]</scope>
    <source>
        <strain evidence="3 6">NBRC 15719</strain>
    </source>
</reference>
<dbReference type="InterPro" id="IPR050982">
    <property type="entry name" value="Auxin_biosynth/cation_transpt"/>
</dbReference>
<evidence type="ECO:0000313" key="5">
    <source>
        <dbReference type="Proteomes" id="UP000036834"/>
    </source>
</evidence>
<dbReference type="Proteomes" id="UP000036834">
    <property type="component" value="Unassembled WGS sequence"/>
</dbReference>
<protein>
    <submittedName>
        <fullName evidence="3 4">Oxidoreductase</fullName>
    </submittedName>
</protein>
<dbReference type="GO" id="GO:0050660">
    <property type="term" value="F:flavin adenine dinucleotide binding"/>
    <property type="evidence" value="ECO:0007669"/>
    <property type="project" value="TreeGrafter"/>
</dbReference>
<dbReference type="RefSeq" id="WP_049740419.1">
    <property type="nucleotide sequence ID" value="NZ_BJON01000002.1"/>
</dbReference>
<gene>
    <name evidence="3" type="primary">czcO</name>
    <name evidence="4" type="ORF">ADS79_21530</name>
    <name evidence="3" type="ORF">BRE01_00340</name>
</gene>
<evidence type="ECO:0000256" key="2">
    <source>
        <dbReference type="SAM" id="Phobius"/>
    </source>
</evidence>
<dbReference type="PRINTS" id="PR00368">
    <property type="entry name" value="FADPNR"/>
</dbReference>
<dbReference type="STRING" id="54915.ADS79_21530"/>
<dbReference type="EMBL" id="BJON01000002">
    <property type="protein sequence ID" value="GED66332.1"/>
    <property type="molecule type" value="Genomic_DNA"/>
</dbReference>
<dbReference type="GO" id="GO:0004497">
    <property type="term" value="F:monooxygenase activity"/>
    <property type="evidence" value="ECO:0007669"/>
    <property type="project" value="TreeGrafter"/>
</dbReference>
<dbReference type="InterPro" id="IPR036188">
    <property type="entry name" value="FAD/NAD-bd_sf"/>
</dbReference>
<evidence type="ECO:0000313" key="4">
    <source>
        <dbReference type="EMBL" id="KNB71383.1"/>
    </source>
</evidence>
<keyword evidence="2" id="KW-0472">Membrane</keyword>
<reference evidence="5" key="1">
    <citation type="submission" date="2015-07" db="EMBL/GenBank/DDBJ databases">
        <title>Genome sequencing project for genomic taxonomy and phylogenomics of Bacillus-like bacteria.</title>
        <authorList>
            <person name="Liu B."/>
            <person name="Wang J."/>
            <person name="Zhu Y."/>
            <person name="Liu G."/>
            <person name="Chen Q."/>
            <person name="Chen Z."/>
            <person name="Lan J."/>
            <person name="Che J."/>
            <person name="Ge C."/>
            <person name="Shi H."/>
            <person name="Pan Z."/>
            <person name="Liu X."/>
        </authorList>
    </citation>
    <scope>NUCLEOTIDE SEQUENCE [LARGE SCALE GENOMIC DNA]</scope>
    <source>
        <strain evidence="5">DSM 9887</strain>
    </source>
</reference>
<dbReference type="OrthoDB" id="9778740at2"/>
<keyword evidence="1" id="KW-0560">Oxidoreductase</keyword>
<name>A0A0K9YRN6_9BACL</name>
<reference evidence="4" key="2">
    <citation type="submission" date="2015-07" db="EMBL/GenBank/DDBJ databases">
        <title>MeaNS - Measles Nucleotide Surveillance Program.</title>
        <authorList>
            <person name="Tran T."/>
            <person name="Druce J."/>
        </authorList>
    </citation>
    <scope>NUCLEOTIDE SEQUENCE</scope>
    <source>
        <strain evidence="4">DSM 9887</strain>
    </source>
</reference>
<dbReference type="Gene3D" id="3.50.50.60">
    <property type="entry name" value="FAD/NAD(P)-binding domain"/>
    <property type="match status" value="1"/>
</dbReference>
<dbReference type="PATRIC" id="fig|54915.3.peg.3440"/>
<keyword evidence="2" id="KW-1133">Transmembrane helix</keyword>
<dbReference type="PANTHER" id="PTHR43539:SF78">
    <property type="entry name" value="FLAVIN-CONTAINING MONOOXYGENASE"/>
    <property type="match status" value="1"/>
</dbReference>
<organism evidence="4 5">
    <name type="scientific">Brevibacillus reuszeri</name>
    <dbReference type="NCBI Taxonomy" id="54915"/>
    <lineage>
        <taxon>Bacteria</taxon>
        <taxon>Bacillati</taxon>
        <taxon>Bacillota</taxon>
        <taxon>Bacilli</taxon>
        <taxon>Bacillales</taxon>
        <taxon>Paenibacillaceae</taxon>
        <taxon>Brevibacillus</taxon>
    </lineage>
</organism>
<keyword evidence="6" id="KW-1185">Reference proteome</keyword>
<dbReference type="PRINTS" id="PR00469">
    <property type="entry name" value="PNDRDTASEII"/>
</dbReference>
<accession>A0A0K9YRN6</accession>
<proteinExistence type="predicted"/>
<dbReference type="AlphaFoldDB" id="A0A0K9YRN6"/>
<sequence>MNNYDVIVIGAGQAGLAIAYYLQQKRRRFLLLDKNSGIGDSWRERYDSLVLFTPRRYCDLPGLPFSGERDGLPTKDEAANYLEDYVNNFQFPIQHETEVILVMKADTGFTVHTNHGLYHAEKLVVATGPFHTPYLPPIVTDIADGVRQIHTSHFKNEQQLKDGPVLIVGGGNSGAQLAVELAASRPVTFSMGQSRSFLPLSFLGKTIFDYMRATGLLTAPITSWLGKRLSKKPDPIFGYRAQLRRLVQDGQIRMVQKTVKITGSTATFAGGHQEPITNIIWATGFRPGYEWLDIPLALDEKGAPLHKRGVSHVSGLFFLGLPWQYNRQSALLGGVGYDAAYLATHL</sequence>
<keyword evidence="2" id="KW-0812">Transmembrane</keyword>
<comment type="caution">
    <text evidence="4">The sequence shown here is derived from an EMBL/GenBank/DDBJ whole genome shotgun (WGS) entry which is preliminary data.</text>
</comment>
<evidence type="ECO:0000313" key="6">
    <source>
        <dbReference type="Proteomes" id="UP000319578"/>
    </source>
</evidence>